<protein>
    <submittedName>
        <fullName evidence="1">Uncharacterized protein</fullName>
    </submittedName>
</protein>
<evidence type="ECO:0000313" key="1">
    <source>
        <dbReference type="EMBL" id="KAE8308124.1"/>
    </source>
</evidence>
<accession>A0A5N6VHX4</accession>
<gene>
    <name evidence="1" type="ORF">BDV41DRAFT_581711</name>
</gene>
<reference evidence="2" key="1">
    <citation type="submission" date="2019-04" db="EMBL/GenBank/DDBJ databases">
        <title>Friends and foes A comparative genomics studyof 23 Aspergillus species from section Flavi.</title>
        <authorList>
            <consortium name="DOE Joint Genome Institute"/>
            <person name="Kjaerbolling I."/>
            <person name="Vesth T."/>
            <person name="Frisvad J.C."/>
            <person name="Nybo J.L."/>
            <person name="Theobald S."/>
            <person name="Kildgaard S."/>
            <person name="Isbrandt T."/>
            <person name="Kuo A."/>
            <person name="Sato A."/>
            <person name="Lyhne E.K."/>
            <person name="Kogle M.E."/>
            <person name="Wiebenga A."/>
            <person name="Kun R.S."/>
            <person name="Lubbers R.J."/>
            <person name="Makela M.R."/>
            <person name="Barry K."/>
            <person name="Chovatia M."/>
            <person name="Clum A."/>
            <person name="Daum C."/>
            <person name="Haridas S."/>
            <person name="He G."/>
            <person name="LaButti K."/>
            <person name="Lipzen A."/>
            <person name="Mondo S."/>
            <person name="Riley R."/>
            <person name="Salamov A."/>
            <person name="Simmons B.A."/>
            <person name="Magnuson J.K."/>
            <person name="Henrissat B."/>
            <person name="Mortensen U.H."/>
            <person name="Larsen T.O."/>
            <person name="Devries R.P."/>
            <person name="Grigoriev I.V."/>
            <person name="Machida M."/>
            <person name="Baker S.E."/>
            <person name="Andersen M.R."/>
        </authorList>
    </citation>
    <scope>NUCLEOTIDE SEQUENCE [LARGE SCALE GENOMIC DNA]</scope>
    <source>
        <strain evidence="2">CBS 130015</strain>
    </source>
</reference>
<proteinExistence type="predicted"/>
<dbReference type="AlphaFoldDB" id="A0A5N6VHX4"/>
<name>A0A5N6VHX4_9EURO</name>
<dbReference type="EMBL" id="ML738390">
    <property type="protein sequence ID" value="KAE8308124.1"/>
    <property type="molecule type" value="Genomic_DNA"/>
</dbReference>
<keyword evidence="2" id="KW-1185">Reference proteome</keyword>
<sequence>MAPLLERYNAAVQLIESSRLTPTEHSIWRAFLDEAVNPEYAAQYMWERMHDNSGRPAEQVLQELKLGWKRVVTRRDQVPSEARPLVEARDDSHCFMLDQKPSDPSVSVHFDHA</sequence>
<dbReference type="Proteomes" id="UP000325433">
    <property type="component" value="Unassembled WGS sequence"/>
</dbReference>
<evidence type="ECO:0000313" key="2">
    <source>
        <dbReference type="Proteomes" id="UP000325433"/>
    </source>
</evidence>
<organism evidence="1 2">
    <name type="scientific">Aspergillus transmontanensis</name>
    <dbReference type="NCBI Taxonomy" id="1034304"/>
    <lineage>
        <taxon>Eukaryota</taxon>
        <taxon>Fungi</taxon>
        <taxon>Dikarya</taxon>
        <taxon>Ascomycota</taxon>
        <taxon>Pezizomycotina</taxon>
        <taxon>Eurotiomycetes</taxon>
        <taxon>Eurotiomycetidae</taxon>
        <taxon>Eurotiales</taxon>
        <taxon>Aspergillaceae</taxon>
        <taxon>Aspergillus</taxon>
        <taxon>Aspergillus subgen. Circumdati</taxon>
    </lineage>
</organism>